<accession>A0A7W6EI79</accession>
<reference evidence="1 2" key="1">
    <citation type="submission" date="2020-08" db="EMBL/GenBank/DDBJ databases">
        <title>Genomic Encyclopedia of Type Strains, Phase IV (KMG-IV): sequencing the most valuable type-strain genomes for metagenomic binning, comparative biology and taxonomic classification.</title>
        <authorList>
            <person name="Goeker M."/>
        </authorList>
    </citation>
    <scope>NUCLEOTIDE SEQUENCE [LARGE SCALE GENOMIC DNA]</scope>
    <source>
        <strain evidence="1 2">DSM 28760</strain>
    </source>
</reference>
<name>A0A7W6EI79_9HYPH</name>
<organism evidence="1 2">
    <name type="scientific">Pseudochelatococcus contaminans</name>
    <dbReference type="NCBI Taxonomy" id="1538103"/>
    <lineage>
        <taxon>Bacteria</taxon>
        <taxon>Pseudomonadati</taxon>
        <taxon>Pseudomonadota</taxon>
        <taxon>Alphaproteobacteria</taxon>
        <taxon>Hyphomicrobiales</taxon>
        <taxon>Chelatococcaceae</taxon>
        <taxon>Pseudochelatococcus</taxon>
    </lineage>
</organism>
<dbReference type="SUPFAM" id="SSF53850">
    <property type="entry name" value="Periplasmic binding protein-like II"/>
    <property type="match status" value="1"/>
</dbReference>
<keyword evidence="2" id="KW-1185">Reference proteome</keyword>
<dbReference type="Proteomes" id="UP000537592">
    <property type="component" value="Unassembled WGS sequence"/>
</dbReference>
<proteinExistence type="predicted"/>
<dbReference type="PANTHER" id="PTHR30024:SF21">
    <property type="entry name" value="ABC TRANSPORTER SUBSTRATE-BINDING PROTEIN"/>
    <property type="match status" value="1"/>
</dbReference>
<evidence type="ECO:0000313" key="2">
    <source>
        <dbReference type="Proteomes" id="UP000537592"/>
    </source>
</evidence>
<dbReference type="RefSeq" id="WP_183753447.1">
    <property type="nucleotide sequence ID" value="NZ_JACICC010000006.1"/>
</dbReference>
<dbReference type="EMBL" id="JACICC010000006">
    <property type="protein sequence ID" value="MBB3810457.1"/>
    <property type="molecule type" value="Genomic_DNA"/>
</dbReference>
<protein>
    <submittedName>
        <fullName evidence="1">NitT/TauT family transport system substrate-binding protein</fullName>
    </submittedName>
</protein>
<dbReference type="InterPro" id="IPR006311">
    <property type="entry name" value="TAT_signal"/>
</dbReference>
<gene>
    <name evidence="1" type="ORF">FHS81_002558</name>
</gene>
<evidence type="ECO:0000313" key="1">
    <source>
        <dbReference type="EMBL" id="MBB3810457.1"/>
    </source>
</evidence>
<dbReference type="PROSITE" id="PS51318">
    <property type="entry name" value="TAT"/>
    <property type="match status" value="1"/>
</dbReference>
<sequence length="341" mass="36606">MTNSRSKGISRRSLLWGAAGAAAALPVATGIFPGPYIARASELKKINVGWTGSSICHNSLPSAFHKGFFQKHGLEPELLAFGGGNDAVLEALSSGKIDVTIGFILRLLKPLEQGANIRFTGSVHGGCIRVVAAEGTPEVDYASLKGKSIGVSSLASPSKNFLSVQLHKAGINPQSDVEWRVYPVDLFAEAIKKGEIQAAADADPGTFLLLRNNRGFLKEIGGQDTGIYSGLSCCAVTVSKAFVEERPKDAAAATYALTEAAQWVFENPDESSLVAAKYSPHPAPLLAEVIRSHRHDVNYTANRRLRDEVAIYANDLREVGVIRRRTDPEELAKRATIDIEV</sequence>
<comment type="caution">
    <text evidence="1">The sequence shown here is derived from an EMBL/GenBank/DDBJ whole genome shotgun (WGS) entry which is preliminary data.</text>
</comment>
<dbReference type="Pfam" id="PF13379">
    <property type="entry name" value="NMT1_2"/>
    <property type="match status" value="1"/>
</dbReference>
<dbReference type="Gene3D" id="3.40.190.10">
    <property type="entry name" value="Periplasmic binding protein-like II"/>
    <property type="match status" value="2"/>
</dbReference>
<dbReference type="PANTHER" id="PTHR30024">
    <property type="entry name" value="ALIPHATIC SULFONATES-BINDING PROTEIN-RELATED"/>
    <property type="match status" value="1"/>
</dbReference>
<dbReference type="AlphaFoldDB" id="A0A7W6EI79"/>